<evidence type="ECO:0000313" key="6">
    <source>
        <dbReference type="EMBL" id="PWU45132.1"/>
    </source>
</evidence>
<reference evidence="7" key="1">
    <citation type="submission" date="2018-05" db="EMBL/GenBank/DDBJ databases">
        <title>Micromonospora globispora sp. nov. and Micromonospora rugosa sp. nov., isolated from marine sediment.</title>
        <authorList>
            <person name="Carro L."/>
            <person name="Aysel V."/>
            <person name="Cetin D."/>
            <person name="Igual J.M."/>
            <person name="Klenk H.-P."/>
            <person name="Trujillo M.E."/>
            <person name="Sahin N."/>
        </authorList>
    </citation>
    <scope>NUCLEOTIDE SEQUENCE [LARGE SCALE GENOMIC DNA]</scope>
    <source>
        <strain evidence="7">S2904</strain>
    </source>
</reference>
<keyword evidence="4" id="KW-0503">Monooxygenase</keyword>
<evidence type="ECO:0000256" key="2">
    <source>
        <dbReference type="ARBA" id="ARBA00022643"/>
    </source>
</evidence>
<dbReference type="GO" id="GO:0046306">
    <property type="term" value="P:alkanesulfonate catabolic process"/>
    <property type="evidence" value="ECO:0007669"/>
    <property type="project" value="TreeGrafter"/>
</dbReference>
<keyword evidence="3" id="KW-0560">Oxidoreductase</keyword>
<evidence type="ECO:0000259" key="5">
    <source>
        <dbReference type="Pfam" id="PF00296"/>
    </source>
</evidence>
<organism evidence="6 7">
    <name type="scientific">Micromonospora globispora</name>
    <dbReference type="NCBI Taxonomy" id="1450148"/>
    <lineage>
        <taxon>Bacteria</taxon>
        <taxon>Bacillati</taxon>
        <taxon>Actinomycetota</taxon>
        <taxon>Actinomycetes</taxon>
        <taxon>Micromonosporales</taxon>
        <taxon>Micromonosporaceae</taxon>
        <taxon>Micromonospora</taxon>
    </lineage>
</organism>
<evidence type="ECO:0000256" key="4">
    <source>
        <dbReference type="ARBA" id="ARBA00023033"/>
    </source>
</evidence>
<dbReference type="AlphaFoldDB" id="A0A317JZY9"/>
<name>A0A317JZY9_9ACTN</name>
<protein>
    <submittedName>
        <fullName evidence="6">LLM class F420-dependent oxidoreductase</fullName>
    </submittedName>
</protein>
<dbReference type="OrthoDB" id="143323at2"/>
<gene>
    <name evidence="6" type="ORF">DLJ46_22475</name>
</gene>
<keyword evidence="1" id="KW-0285">Flavoprotein</keyword>
<evidence type="ECO:0000313" key="7">
    <source>
        <dbReference type="Proteomes" id="UP000245683"/>
    </source>
</evidence>
<comment type="caution">
    <text evidence="6">The sequence shown here is derived from an EMBL/GenBank/DDBJ whole genome shotgun (WGS) entry which is preliminary data.</text>
</comment>
<evidence type="ECO:0000256" key="1">
    <source>
        <dbReference type="ARBA" id="ARBA00022630"/>
    </source>
</evidence>
<dbReference type="EMBL" id="QGSV01000268">
    <property type="protein sequence ID" value="PWU45132.1"/>
    <property type="molecule type" value="Genomic_DNA"/>
</dbReference>
<accession>A0A317JZY9</accession>
<evidence type="ECO:0000256" key="3">
    <source>
        <dbReference type="ARBA" id="ARBA00023002"/>
    </source>
</evidence>
<dbReference type="InterPro" id="IPR019952">
    <property type="entry name" value="F420_OxRdatse_Rv1855c_pred"/>
</dbReference>
<keyword evidence="7" id="KW-1185">Reference proteome</keyword>
<dbReference type="InterPro" id="IPR011251">
    <property type="entry name" value="Luciferase-like_dom"/>
</dbReference>
<dbReference type="InterPro" id="IPR036661">
    <property type="entry name" value="Luciferase-like_sf"/>
</dbReference>
<proteinExistence type="predicted"/>
<dbReference type="PANTHER" id="PTHR42847:SF8">
    <property type="entry name" value="CONSERVED PROTEIN"/>
    <property type="match status" value="1"/>
</dbReference>
<sequence length="320" mass="35151">MRWGVVLPQGWRSDLTHLTDPVDQFEAMVGMAREADELGYDSVWLYDHVHAVSGEPETTFECWTSLAAIARETSRVRLGQIVTCNSFRNPALLAKMAATLDVASGGRAFLGLGAGWDQREYDAYGFDQPYPSTGERMTRLDEAARVVTAMLREPVATVDGRYHWVRGAQNVPTGVQRPHIPLMIGGSGEKRTLKTVARYADACNLTDHTDPAFYRHKLEVLARHCADVGRDPGSILNTASFSVFTGGTDAEVTARLAPHLRGRSRAEVAAGSAVGTPAELVEVFGRLVEAGIEYFMLYFHEPTDLAPMRLFAREVVPQLG</sequence>
<dbReference type="Gene3D" id="3.20.20.30">
    <property type="entry name" value="Luciferase-like domain"/>
    <property type="match status" value="1"/>
</dbReference>
<dbReference type="NCBIfam" id="TIGR03560">
    <property type="entry name" value="F420_Rv1855c"/>
    <property type="match status" value="1"/>
</dbReference>
<dbReference type="Proteomes" id="UP000245683">
    <property type="component" value="Unassembled WGS sequence"/>
</dbReference>
<dbReference type="PANTHER" id="PTHR42847">
    <property type="entry name" value="ALKANESULFONATE MONOOXYGENASE"/>
    <property type="match status" value="1"/>
</dbReference>
<feature type="domain" description="Luciferase-like" evidence="5">
    <location>
        <begin position="1"/>
        <end position="263"/>
    </location>
</feature>
<dbReference type="SUPFAM" id="SSF51679">
    <property type="entry name" value="Bacterial luciferase-like"/>
    <property type="match status" value="1"/>
</dbReference>
<dbReference type="Pfam" id="PF00296">
    <property type="entry name" value="Bac_luciferase"/>
    <property type="match status" value="1"/>
</dbReference>
<dbReference type="InterPro" id="IPR050172">
    <property type="entry name" value="SsuD_RutA_monooxygenase"/>
</dbReference>
<keyword evidence="2" id="KW-0288">FMN</keyword>
<dbReference type="GO" id="GO:0008726">
    <property type="term" value="F:alkanesulfonate monooxygenase activity"/>
    <property type="evidence" value="ECO:0007669"/>
    <property type="project" value="TreeGrafter"/>
</dbReference>